<organism evidence="1 2">
    <name type="scientific">Paeniglutamicibacter terrestris</name>
    <dbReference type="NCBI Taxonomy" id="2723403"/>
    <lineage>
        <taxon>Bacteria</taxon>
        <taxon>Bacillati</taxon>
        <taxon>Actinomycetota</taxon>
        <taxon>Actinomycetes</taxon>
        <taxon>Micrococcales</taxon>
        <taxon>Micrococcaceae</taxon>
        <taxon>Paeniglutamicibacter</taxon>
    </lineage>
</organism>
<dbReference type="SUPFAM" id="SSF55486">
    <property type="entry name" value="Metalloproteases ('zincins'), catalytic domain"/>
    <property type="match status" value="1"/>
</dbReference>
<accession>A0ABX1G986</accession>
<name>A0ABX1G986_9MICC</name>
<protein>
    <recommendedName>
        <fullName evidence="3">Peptidase M4 domain-containing protein</fullName>
    </recommendedName>
</protein>
<dbReference type="RefSeq" id="WP_168152937.1">
    <property type="nucleotide sequence ID" value="NZ_JAAWVT010000009.1"/>
</dbReference>
<evidence type="ECO:0000313" key="2">
    <source>
        <dbReference type="Proteomes" id="UP000746595"/>
    </source>
</evidence>
<comment type="caution">
    <text evidence="1">The sequence shown here is derived from an EMBL/GenBank/DDBJ whole genome shotgun (WGS) entry which is preliminary data.</text>
</comment>
<evidence type="ECO:0008006" key="3">
    <source>
        <dbReference type="Google" id="ProtNLM"/>
    </source>
</evidence>
<proteinExistence type="predicted"/>
<reference evidence="1 2" key="1">
    <citation type="submission" date="2020-04" db="EMBL/GenBank/DDBJ databases">
        <title>Paeniglutamicibacter sp. ANT13_2, a novel actinomycete isolated from sediment in Antarctica.</title>
        <authorList>
            <person name="Sakdapetsiri C."/>
            <person name="Pinyakong O."/>
        </authorList>
    </citation>
    <scope>NUCLEOTIDE SEQUENCE [LARGE SCALE GENOMIC DNA]</scope>
    <source>
        <strain evidence="1 2">ANT13_2</strain>
    </source>
</reference>
<evidence type="ECO:0000313" key="1">
    <source>
        <dbReference type="EMBL" id="NKG22136.1"/>
    </source>
</evidence>
<dbReference type="Proteomes" id="UP000746595">
    <property type="component" value="Unassembled WGS sequence"/>
</dbReference>
<dbReference type="EMBL" id="JAAWVT010000009">
    <property type="protein sequence ID" value="NKG22136.1"/>
    <property type="molecule type" value="Genomic_DNA"/>
</dbReference>
<sequence>MLVPTPHRAGDLSSLTVLAQGPHLIDAADQLMTHILRVPSERLLTGPLGARLEVVVLGPRGRRENQVLAEGDWGAEDITPPADPADLPTDRRFLAQQAYAVAAHTLASFERALGRRMGWAGGRRLTLYANDPIDYRNTGYTPEDCSIRFGMIHDSRHRNKLPLVLYRDLVAHEVTHAVIDGYRPRWGDAHAGADQLALHEALADLVAMLGVFTAESVVEKIITVELETPGATLESIDSTLLASGLFRFADNLFSHDKAARDPLSGELPANWRQDTDPHRRAAGVIRAVLGTVLRLWRAELGRPGRRSSVHQVAAAGARIGERVLNMLLRGLAYMAPVDVGWEDLLRGILAADAVVVPQDGRNYRGALRSCFAEVGILAGPPHALDGLTKLRELNYPVRLSALGSDPDEVLRFIWDNPTLLDAAKLDPAAKITIDRVRPSLRISPDGFAVAEIGASFVQELRLSPAEATKLGLRTTAAVIVRGGGLLRFDEGGRLCFAALKPVLDVRRQQELIDGVDAARAAAQRMGESMFHPPAAALPPTS</sequence>
<keyword evidence="2" id="KW-1185">Reference proteome</keyword>
<gene>
    <name evidence="1" type="ORF">HED64_15665</name>
</gene>